<sequence>MLGSNLAGRSQSLHLKLGSSVWWRFPSGTLGSTDGYQLAVLIIKEINLAFTIVLVVSSFLASSDEDK</sequence>
<reference evidence="2" key="1">
    <citation type="submission" date="2019-03" db="EMBL/GenBank/DDBJ databases">
        <authorList>
            <person name="Mank J."/>
            <person name="Almeida P."/>
        </authorList>
    </citation>
    <scope>NUCLEOTIDE SEQUENCE</scope>
    <source>
        <strain evidence="2">78183</strain>
    </source>
</reference>
<protein>
    <submittedName>
        <fullName evidence="2">Uncharacterized protein</fullName>
    </submittedName>
</protein>
<feature type="transmembrane region" description="Helical" evidence="1">
    <location>
        <begin position="36"/>
        <end position="61"/>
    </location>
</feature>
<name>A0A6N2KIF5_SALVM</name>
<keyword evidence="1" id="KW-0812">Transmembrane</keyword>
<accession>A0A6N2KIF5</accession>
<keyword evidence="1" id="KW-0472">Membrane</keyword>
<gene>
    <name evidence="2" type="ORF">SVIM_LOCUS65251</name>
</gene>
<evidence type="ECO:0000256" key="1">
    <source>
        <dbReference type="SAM" id="Phobius"/>
    </source>
</evidence>
<keyword evidence="1" id="KW-1133">Transmembrane helix</keyword>
<proteinExistence type="predicted"/>
<dbReference type="EMBL" id="CAADRP010000269">
    <property type="protein sequence ID" value="VFU26025.1"/>
    <property type="molecule type" value="Genomic_DNA"/>
</dbReference>
<evidence type="ECO:0000313" key="2">
    <source>
        <dbReference type="EMBL" id="VFU26025.1"/>
    </source>
</evidence>
<organism evidence="2">
    <name type="scientific">Salix viminalis</name>
    <name type="common">Common osier</name>
    <name type="synonym">Basket willow</name>
    <dbReference type="NCBI Taxonomy" id="40686"/>
    <lineage>
        <taxon>Eukaryota</taxon>
        <taxon>Viridiplantae</taxon>
        <taxon>Streptophyta</taxon>
        <taxon>Embryophyta</taxon>
        <taxon>Tracheophyta</taxon>
        <taxon>Spermatophyta</taxon>
        <taxon>Magnoliopsida</taxon>
        <taxon>eudicotyledons</taxon>
        <taxon>Gunneridae</taxon>
        <taxon>Pentapetalae</taxon>
        <taxon>rosids</taxon>
        <taxon>fabids</taxon>
        <taxon>Malpighiales</taxon>
        <taxon>Salicaceae</taxon>
        <taxon>Saliceae</taxon>
        <taxon>Salix</taxon>
    </lineage>
</organism>
<dbReference type="AlphaFoldDB" id="A0A6N2KIF5"/>